<protein>
    <recommendedName>
        <fullName evidence="4">Major facilitator superfamily (MFS) profile domain-containing protein</fullName>
    </recommendedName>
</protein>
<feature type="transmembrane region" description="Helical" evidence="3">
    <location>
        <begin position="272"/>
        <end position="291"/>
    </location>
</feature>
<dbReference type="EMBL" id="QUQM01000001">
    <property type="protein sequence ID" value="KAA8649630.1"/>
    <property type="molecule type" value="Genomic_DNA"/>
</dbReference>
<reference evidence="5 6" key="1">
    <citation type="submission" date="2019-08" db="EMBL/GenBank/DDBJ databases">
        <title>The genome sequence of a newly discovered highly antifungal drug resistant Aspergillus species, Aspergillus tanneri NIH 1004.</title>
        <authorList>
            <person name="Mounaud S."/>
            <person name="Singh I."/>
            <person name="Joardar V."/>
            <person name="Pakala S."/>
            <person name="Pakala S."/>
            <person name="Venepally P."/>
            <person name="Chung J.K."/>
            <person name="Losada L."/>
            <person name="Nierman W.C."/>
        </authorList>
    </citation>
    <scope>NUCLEOTIDE SEQUENCE [LARGE SCALE GENOMIC DNA]</scope>
    <source>
        <strain evidence="5 6">NIH1004</strain>
    </source>
</reference>
<feature type="transmembrane region" description="Helical" evidence="3">
    <location>
        <begin position="34"/>
        <end position="54"/>
    </location>
</feature>
<feature type="domain" description="Major facilitator superfamily (MFS) profile" evidence="4">
    <location>
        <begin position="35"/>
        <end position="426"/>
    </location>
</feature>
<feature type="transmembrane region" description="Helical" evidence="3">
    <location>
        <begin position="129"/>
        <end position="153"/>
    </location>
</feature>
<dbReference type="GO" id="GO:0016020">
    <property type="term" value="C:membrane"/>
    <property type="evidence" value="ECO:0007669"/>
    <property type="project" value="UniProtKB-SubCell"/>
</dbReference>
<keyword evidence="3" id="KW-1133">Transmembrane helix</keyword>
<comment type="caution">
    <text evidence="5">The sequence shown here is derived from an EMBL/GenBank/DDBJ whole genome shotgun (WGS) entry which is preliminary data.</text>
</comment>
<feature type="transmembrane region" description="Helical" evidence="3">
    <location>
        <begin position="362"/>
        <end position="381"/>
    </location>
</feature>
<sequence length="426" mass="45915">MPSSTSSDNVRDRGQEPVTTTKLLVDESTTDCTFVAWIQVLGAFFLFFNPWGLVNSFGAFQTYYELNSLHSPSDISWIGTFQGFLLFLVGILTGPVYDLGFFRTLVVVGTCLTTFGMMMTSIATEYYQIFLAQGVVVGLGAGCLFIPSVAIVAQYFTKHRALATGITASGGSVGGVLYPIVFHRLEPAIGFGWATRVMGFIVLGTLIFSFAVLRPRVSAPGKARTLFDAAAFRNPMFIIFSLGLFLYFLGLYIPYFYVSMWATQILGTSPSLSFYLFSILSAGSAFGRIIPGLIADHIGPINTIIPSLLLTSILGFSWTAVRTFSGLVVFSIFYGFFSGACVSLPPTIVAGISPDLGKVGTWMGMSFSFAGLGLLIGSPIAGAILDDEGGSYIGPQCFSAATIMAGTMMMCCLRWLKFREGKGWKA</sequence>
<comment type="similarity">
    <text evidence="2">Belongs to the major facilitator superfamily. Monocarboxylate porter (TC 2.A.1.13) family.</text>
</comment>
<dbReference type="PANTHER" id="PTHR11360">
    <property type="entry name" value="MONOCARBOXYLATE TRANSPORTER"/>
    <property type="match status" value="1"/>
</dbReference>
<accession>A0A5M9MWB8</accession>
<gene>
    <name evidence="5" type="ORF">ATNIH1004_002301</name>
</gene>
<dbReference type="OrthoDB" id="6509908at2759"/>
<dbReference type="InterPro" id="IPR011701">
    <property type="entry name" value="MFS"/>
</dbReference>
<feature type="transmembrane region" description="Helical" evidence="3">
    <location>
        <begin position="74"/>
        <end position="97"/>
    </location>
</feature>
<evidence type="ECO:0000313" key="5">
    <source>
        <dbReference type="EMBL" id="KAA8649630.1"/>
    </source>
</evidence>
<dbReference type="InterPro" id="IPR036259">
    <property type="entry name" value="MFS_trans_sf"/>
</dbReference>
<dbReference type="AlphaFoldDB" id="A0A5M9MWB8"/>
<dbReference type="Pfam" id="PF07690">
    <property type="entry name" value="MFS_1"/>
    <property type="match status" value="1"/>
</dbReference>
<organism evidence="5 6">
    <name type="scientific">Aspergillus tanneri</name>
    <dbReference type="NCBI Taxonomy" id="1220188"/>
    <lineage>
        <taxon>Eukaryota</taxon>
        <taxon>Fungi</taxon>
        <taxon>Dikarya</taxon>
        <taxon>Ascomycota</taxon>
        <taxon>Pezizomycotina</taxon>
        <taxon>Eurotiomycetes</taxon>
        <taxon>Eurotiomycetidae</taxon>
        <taxon>Eurotiales</taxon>
        <taxon>Aspergillaceae</taxon>
        <taxon>Aspergillus</taxon>
        <taxon>Aspergillus subgen. Circumdati</taxon>
    </lineage>
</organism>
<dbReference type="PANTHER" id="PTHR11360:SF234">
    <property type="entry name" value="MFS-TYPE TRANSPORTER DBAD-RELATED"/>
    <property type="match status" value="1"/>
</dbReference>
<feature type="transmembrane region" description="Helical" evidence="3">
    <location>
        <begin position="193"/>
        <end position="213"/>
    </location>
</feature>
<evidence type="ECO:0000313" key="6">
    <source>
        <dbReference type="Proteomes" id="UP000324241"/>
    </source>
</evidence>
<dbReference type="SUPFAM" id="SSF103473">
    <property type="entry name" value="MFS general substrate transporter"/>
    <property type="match status" value="1"/>
</dbReference>
<dbReference type="GO" id="GO:0022857">
    <property type="term" value="F:transmembrane transporter activity"/>
    <property type="evidence" value="ECO:0007669"/>
    <property type="project" value="InterPro"/>
</dbReference>
<name>A0A5M9MWB8_9EURO</name>
<feature type="transmembrane region" description="Helical" evidence="3">
    <location>
        <begin position="303"/>
        <end position="321"/>
    </location>
</feature>
<feature type="transmembrane region" description="Helical" evidence="3">
    <location>
        <begin position="234"/>
        <end position="257"/>
    </location>
</feature>
<keyword evidence="3" id="KW-0472">Membrane</keyword>
<dbReference type="RefSeq" id="XP_033428991.1">
    <property type="nucleotide sequence ID" value="XM_033566996.1"/>
</dbReference>
<feature type="transmembrane region" description="Helical" evidence="3">
    <location>
        <begin position="327"/>
        <end position="350"/>
    </location>
</feature>
<dbReference type="InterPro" id="IPR020846">
    <property type="entry name" value="MFS_dom"/>
</dbReference>
<feature type="transmembrane region" description="Helical" evidence="3">
    <location>
        <begin position="104"/>
        <end position="123"/>
    </location>
</feature>
<dbReference type="GeneID" id="54325003"/>
<dbReference type="VEuPathDB" id="FungiDB:EYZ11_010914"/>
<dbReference type="PROSITE" id="PS50850">
    <property type="entry name" value="MFS"/>
    <property type="match status" value="1"/>
</dbReference>
<feature type="transmembrane region" description="Helical" evidence="3">
    <location>
        <begin position="160"/>
        <end position="181"/>
    </location>
</feature>
<feature type="transmembrane region" description="Helical" evidence="3">
    <location>
        <begin position="393"/>
        <end position="416"/>
    </location>
</feature>
<comment type="subcellular location">
    <subcellularLocation>
        <location evidence="1">Membrane</location>
        <topology evidence="1">Multi-pass membrane protein</topology>
    </subcellularLocation>
</comment>
<evidence type="ECO:0000256" key="2">
    <source>
        <dbReference type="ARBA" id="ARBA00006727"/>
    </source>
</evidence>
<dbReference type="Gene3D" id="1.20.1250.20">
    <property type="entry name" value="MFS general substrate transporter like domains"/>
    <property type="match status" value="2"/>
</dbReference>
<dbReference type="Proteomes" id="UP000324241">
    <property type="component" value="Unassembled WGS sequence"/>
</dbReference>
<evidence type="ECO:0000256" key="1">
    <source>
        <dbReference type="ARBA" id="ARBA00004141"/>
    </source>
</evidence>
<evidence type="ECO:0000259" key="4">
    <source>
        <dbReference type="PROSITE" id="PS50850"/>
    </source>
</evidence>
<evidence type="ECO:0000256" key="3">
    <source>
        <dbReference type="SAM" id="Phobius"/>
    </source>
</evidence>
<keyword evidence="3" id="KW-0812">Transmembrane</keyword>
<dbReference type="InterPro" id="IPR050327">
    <property type="entry name" value="Proton-linked_MCT"/>
</dbReference>
<proteinExistence type="inferred from homology"/>